<dbReference type="Proteomes" id="UP000226065">
    <property type="component" value="Segment"/>
</dbReference>
<accession>A0A222ZMH5</accession>
<gene>
    <name evidence="1" type="primary">91</name>
    <name evidence="1" type="ORF">SEA_KRUEGER_91</name>
</gene>
<protein>
    <submittedName>
        <fullName evidence="1">Uncharacterized protein</fullName>
    </submittedName>
</protein>
<evidence type="ECO:0000313" key="1">
    <source>
        <dbReference type="EMBL" id="ASR85589.1"/>
    </source>
</evidence>
<name>A0A222ZMH5_9CAUD</name>
<evidence type="ECO:0000313" key="2">
    <source>
        <dbReference type="Proteomes" id="UP000226065"/>
    </source>
</evidence>
<reference evidence="1 2" key="1">
    <citation type="submission" date="2017-06" db="EMBL/GenBank/DDBJ databases">
        <authorList>
            <person name="Tobias T."/>
            <person name="Darnell A."/>
            <person name="Downs E."/>
            <person name="Draper R."/>
            <person name="Fishman F."/>
            <person name="Harders C."/>
            <person name="Isola J."/>
            <person name="Keiser K."/>
            <person name="Knight T."/>
            <person name="Lindquist A."/>
            <person name="Mozdren S."/>
            <person name="Obiri-Yeboah D."/>
            <person name="Oostindie M."/>
            <person name="Pearce C."/>
            <person name="Pelyhes D."/>
            <person name="Peterson J."/>
            <person name="Smith S."/>
            <person name="Vroom A."/>
            <person name="Stukey J."/>
            <person name="Best A."/>
            <person name="Garlena R.A."/>
            <person name="Russell D.A."/>
            <person name="Pope W.H."/>
            <person name="Jacobs-Sera D."/>
            <person name="Hendrix R.W."/>
            <person name="Hatfull G.F."/>
        </authorList>
    </citation>
    <scope>NUCLEOTIDE SEQUENCE [LARGE SCALE GENOMIC DNA]</scope>
</reference>
<sequence length="277" mass="30137">MGQHAFTEPIDSDVVAAAVAVDSKGYTLDLAEVDGEPVGVATLKGDDGTDVPNPWAATDHLLGGKLGAALHGARLSAKGSTRSLYSFDQGRATLAVAPVGGEGFAPVGHVSVDSIEVKRDSLPDLQPWGGEAVRTLQDRRELSFKINVDNRGINPAVWHALFGLPVPQPAPPTAREALVDIWDALRALVLALVAVAKGLPRRARWLAEDVYDGVLDAIEDRWHVLRSHVWRRKHTGPLVRFWDADMVRLATMPRPLESWRTWALRQAQLPVAVFRGE</sequence>
<dbReference type="RefSeq" id="YP_009951462.1">
    <property type="nucleotide sequence ID" value="NC_051601.1"/>
</dbReference>
<organism evidence="1 2">
    <name type="scientific">Mycobacterium phage Krueger</name>
    <dbReference type="NCBI Taxonomy" id="2015820"/>
    <lineage>
        <taxon>Viruses</taxon>
        <taxon>Duplodnaviria</taxon>
        <taxon>Heunggongvirae</taxon>
        <taxon>Uroviricota</taxon>
        <taxon>Caudoviricetes</taxon>
        <taxon>Weiservirinae</taxon>
        <taxon>Unicornvirus</taxon>
        <taxon>Unicornvirus krueger</taxon>
    </lineage>
</organism>
<keyword evidence="2" id="KW-1185">Reference proteome</keyword>
<proteinExistence type="predicted"/>
<dbReference type="EMBL" id="MF324914">
    <property type="protein sequence ID" value="ASR85589.1"/>
    <property type="molecule type" value="Genomic_DNA"/>
</dbReference>
<dbReference type="KEGG" id="vg:60322897"/>
<dbReference type="GeneID" id="60322897"/>